<dbReference type="EMBL" id="JAHWGI010000071">
    <property type="protein sequence ID" value="KAK3908773.1"/>
    <property type="molecule type" value="Genomic_DNA"/>
</dbReference>
<reference evidence="2" key="1">
    <citation type="submission" date="2021-07" db="EMBL/GenBank/DDBJ databases">
        <authorList>
            <person name="Catto M.A."/>
            <person name="Jacobson A."/>
            <person name="Kennedy G."/>
            <person name="Labadie P."/>
            <person name="Hunt B.G."/>
            <person name="Srinivasan R."/>
        </authorList>
    </citation>
    <scope>NUCLEOTIDE SEQUENCE</scope>
    <source>
        <strain evidence="2">PL_HMW_Pooled</strain>
        <tissue evidence="2">Head</tissue>
    </source>
</reference>
<evidence type="ECO:0000259" key="1">
    <source>
        <dbReference type="PROSITE" id="PS50878"/>
    </source>
</evidence>
<accession>A0AAE1GU00</accession>
<evidence type="ECO:0000313" key="3">
    <source>
        <dbReference type="Proteomes" id="UP001219518"/>
    </source>
</evidence>
<dbReference type="SUPFAM" id="SSF56672">
    <property type="entry name" value="DNA/RNA polymerases"/>
    <property type="match status" value="1"/>
</dbReference>
<dbReference type="PROSITE" id="PS50878">
    <property type="entry name" value="RT_POL"/>
    <property type="match status" value="1"/>
</dbReference>
<dbReference type="Pfam" id="PF03372">
    <property type="entry name" value="Exo_endo_phos"/>
    <property type="match status" value="1"/>
</dbReference>
<dbReference type="InterPro" id="IPR005135">
    <property type="entry name" value="Endo/exonuclease/phosphatase"/>
</dbReference>
<dbReference type="InterPro" id="IPR043502">
    <property type="entry name" value="DNA/RNA_pol_sf"/>
</dbReference>
<dbReference type="AlphaFoldDB" id="A0AAE1GU00"/>
<keyword evidence="3" id="KW-1185">Reference proteome</keyword>
<dbReference type="Pfam" id="PF00078">
    <property type="entry name" value="RVT_1"/>
    <property type="match status" value="1"/>
</dbReference>
<dbReference type="PANTHER" id="PTHR19446">
    <property type="entry name" value="REVERSE TRANSCRIPTASES"/>
    <property type="match status" value="1"/>
</dbReference>
<dbReference type="GO" id="GO:0003824">
    <property type="term" value="F:catalytic activity"/>
    <property type="evidence" value="ECO:0007669"/>
    <property type="project" value="InterPro"/>
</dbReference>
<name>A0AAE1GU00_9NEOP</name>
<dbReference type="Proteomes" id="UP001219518">
    <property type="component" value="Unassembled WGS sequence"/>
</dbReference>
<gene>
    <name evidence="2" type="ORF">KUF71_003415</name>
</gene>
<dbReference type="InterPro" id="IPR036691">
    <property type="entry name" value="Endo/exonu/phosph_ase_sf"/>
</dbReference>
<organism evidence="2 3">
    <name type="scientific">Frankliniella fusca</name>
    <dbReference type="NCBI Taxonomy" id="407009"/>
    <lineage>
        <taxon>Eukaryota</taxon>
        <taxon>Metazoa</taxon>
        <taxon>Ecdysozoa</taxon>
        <taxon>Arthropoda</taxon>
        <taxon>Hexapoda</taxon>
        <taxon>Insecta</taxon>
        <taxon>Pterygota</taxon>
        <taxon>Neoptera</taxon>
        <taxon>Paraneoptera</taxon>
        <taxon>Thysanoptera</taxon>
        <taxon>Terebrantia</taxon>
        <taxon>Thripoidea</taxon>
        <taxon>Thripidae</taxon>
        <taxon>Frankliniella</taxon>
    </lineage>
</organism>
<sequence length="1029" mass="112995">MTPLLALPNGRGCAAKVGNRSYVCVYAPAGSRRRQERAAFFAEDVAQLVAVAGQQCIVGGDFNCVLRDCDTTGATMKCPELASLVSTLGLYDVWPRVSSQPGHTFATGTMSARLDRVYVPPTEAVQDAEVVAVAFSDHCALRVGLAAAGAAGPRPLRTRAAWRFDCRILTDPAYLPSLQEEWARCVAARGDADVTEWWPQHAKPAIRRHAAKFTREWRRDCRSKLLFLYELLQELITASPRPAGYVEHIKETKTEILMVHAVMLEGVKVRAALDEVVRDEPVSAVHVGRAARRARQQDIKNIQDADGQVLTDPADVRQLFYTLYEAKFKAPAEDDVLGPDSPILAAATKVLDDADNEALCRLFTVDEVYAAVKKCPRRKSPGADGLQGEFYVGAWGVVGEALTEFLNAVWERRRVPPAMSRGIITLIPKKPRPVVAKDFRPITLLDVDVKTLDRLMTERLSTFQDRLLHPNQVRPGGKRSMAHALCDLRDVLSALDALRLPGAVLSIDFSSAFDSVRHDFLFEVLRRRGVGAHYVDVLRSLYAGASSQLRVNGELTASFPVGKSVRQGSPASMLYFSIVLAPLMIVLEERLQGLALANSCMRVSAYADDAFLVLRDHDEAAAVMDVLQDYGATSGLLANPEKCGVLTTGGWRREAPVAFPYVEKLKVLGITFHANIKATIKDNWAAVIASVRGVLRDHSPRGLGLTQRAEFVSIYALSRMWHVGQVLPVPKGEAAAVEKAIRTFLWRGQFFTTAMAVTCTPRAQGGLGIPVVEKKCDAFFTGRWQGALVDTPDSFAGEWLQVLLGTFPLGVLQQRVWPEASHFMAFNTCRTKAAAAEPEVDARSAIRAIYNELVNAAPAPLPRVVAKAPDVQWQRVWANVRHKALPEDVQDSWWKAVHDLPATRHRLQRIGRSESRTCPTCAAPDTLAHRLARCSAILDAWRWTRATLTKLLGSAATPRTLLQPDFAPENPDRHATAAWVAGQHVHLVVSAASSTPAAFALHIMRAKRKALAHPSCPPPLQRGLAQYVQ</sequence>
<protein>
    <submittedName>
        <fullName evidence="2">Transposon TX1 uncharacterized 149 kDa protein</fullName>
    </submittedName>
</protein>
<comment type="caution">
    <text evidence="2">The sequence shown here is derived from an EMBL/GenBank/DDBJ whole genome shotgun (WGS) entry which is preliminary data.</text>
</comment>
<evidence type="ECO:0000313" key="2">
    <source>
        <dbReference type="EMBL" id="KAK3908773.1"/>
    </source>
</evidence>
<feature type="domain" description="Reverse transcriptase" evidence="1">
    <location>
        <begin position="408"/>
        <end position="672"/>
    </location>
</feature>
<dbReference type="GO" id="GO:0071897">
    <property type="term" value="P:DNA biosynthetic process"/>
    <property type="evidence" value="ECO:0007669"/>
    <property type="project" value="UniProtKB-ARBA"/>
</dbReference>
<dbReference type="Gene3D" id="3.60.10.10">
    <property type="entry name" value="Endonuclease/exonuclease/phosphatase"/>
    <property type="match status" value="1"/>
</dbReference>
<dbReference type="SUPFAM" id="SSF56219">
    <property type="entry name" value="DNase I-like"/>
    <property type="match status" value="1"/>
</dbReference>
<dbReference type="InterPro" id="IPR000477">
    <property type="entry name" value="RT_dom"/>
</dbReference>
<reference evidence="2" key="2">
    <citation type="journal article" date="2023" name="BMC Genomics">
        <title>Pest status, molecular evolution, and epigenetic factors derived from the genome assembly of Frankliniella fusca, a thysanopteran phytovirus vector.</title>
        <authorList>
            <person name="Catto M.A."/>
            <person name="Labadie P.E."/>
            <person name="Jacobson A.L."/>
            <person name="Kennedy G.G."/>
            <person name="Srinivasan R."/>
            <person name="Hunt B.G."/>
        </authorList>
    </citation>
    <scope>NUCLEOTIDE SEQUENCE</scope>
    <source>
        <strain evidence="2">PL_HMW_Pooled</strain>
    </source>
</reference>
<proteinExistence type="predicted"/>
<dbReference type="CDD" id="cd01650">
    <property type="entry name" value="RT_nLTR_like"/>
    <property type="match status" value="1"/>
</dbReference>